<name>A0ABM1KTP1_GEKJA</name>
<keyword evidence="3" id="KW-0547">Nucleotide-binding</keyword>
<dbReference type="InterPro" id="IPR027417">
    <property type="entry name" value="P-loop_NTPase"/>
</dbReference>
<dbReference type="GeneID" id="107119147"/>
<dbReference type="GO" id="GO:0004386">
    <property type="term" value="F:helicase activity"/>
    <property type="evidence" value="ECO:0007669"/>
    <property type="project" value="UniProtKB-KW"/>
</dbReference>
<feature type="compositionally biased region" description="Basic and acidic residues" evidence="1">
    <location>
        <begin position="95"/>
        <end position="106"/>
    </location>
</feature>
<evidence type="ECO:0000313" key="3">
    <source>
        <dbReference type="RefSeq" id="XP_015277078.1"/>
    </source>
</evidence>
<sequence>FLKSLQRLNVTITRAKYSLFILGQLKTLMENRDWNELIQDAQRRGTIVKTSRDSYKKDAAKILKLRPVPQRTRSLPGAAVPGRTLQGPAGPVGSEQKEDSSRKDGGARQLPVGASTSAEVSHRPLSHVTSKQPALPHQTMSAQERPQDPRLARRAPAKLACMENGNSAPSGSGVALPQGLAAAPRQRNCSNSIQAVASKTEMSGKPGAAREATGLGAGEQRNQPEWKKGQPDSGSRSRKASGEGLETESPAAAKRRRTTY</sequence>
<feature type="non-terminal residue" evidence="3">
    <location>
        <position position="1"/>
    </location>
</feature>
<accession>A0ABM1KTP1</accession>
<dbReference type="Gene3D" id="3.40.50.300">
    <property type="entry name" value="P-loop containing nucleotide triphosphate hydrolases"/>
    <property type="match status" value="1"/>
</dbReference>
<reference evidence="3" key="1">
    <citation type="submission" date="2025-08" db="UniProtKB">
        <authorList>
            <consortium name="RefSeq"/>
        </authorList>
    </citation>
    <scope>IDENTIFICATION</scope>
</reference>
<organism evidence="2 3">
    <name type="scientific">Gekko japonicus</name>
    <name type="common">Schlegel's Japanese gecko</name>
    <dbReference type="NCBI Taxonomy" id="146911"/>
    <lineage>
        <taxon>Eukaryota</taxon>
        <taxon>Metazoa</taxon>
        <taxon>Chordata</taxon>
        <taxon>Craniata</taxon>
        <taxon>Vertebrata</taxon>
        <taxon>Euteleostomi</taxon>
        <taxon>Lepidosauria</taxon>
        <taxon>Squamata</taxon>
        <taxon>Bifurcata</taxon>
        <taxon>Gekkota</taxon>
        <taxon>Gekkonidae</taxon>
        <taxon>Gekkoninae</taxon>
        <taxon>Gekko</taxon>
    </lineage>
</organism>
<dbReference type="PANTHER" id="PTHR10887:SF537">
    <property type="entry name" value="HELICASE SENATAXIN-RELATED"/>
    <property type="match status" value="1"/>
</dbReference>
<keyword evidence="3" id="KW-0067">ATP-binding</keyword>
<dbReference type="PANTHER" id="PTHR10887">
    <property type="entry name" value="DNA2/NAM7 HELICASE FAMILY"/>
    <property type="match status" value="1"/>
</dbReference>
<gene>
    <name evidence="3" type="primary">LOC107119147</name>
</gene>
<keyword evidence="2" id="KW-1185">Reference proteome</keyword>
<proteinExistence type="predicted"/>
<keyword evidence="3" id="KW-0347">Helicase</keyword>
<evidence type="ECO:0000256" key="1">
    <source>
        <dbReference type="SAM" id="MobiDB-lite"/>
    </source>
</evidence>
<evidence type="ECO:0000313" key="2">
    <source>
        <dbReference type="Proteomes" id="UP000694871"/>
    </source>
</evidence>
<dbReference type="RefSeq" id="XP_015277078.1">
    <property type="nucleotide sequence ID" value="XM_015421592.1"/>
</dbReference>
<protein>
    <submittedName>
        <fullName evidence="3">Probable helicase senataxin</fullName>
    </submittedName>
</protein>
<feature type="region of interest" description="Disordered" evidence="1">
    <location>
        <begin position="65"/>
        <end position="260"/>
    </location>
</feature>
<keyword evidence="3" id="KW-0378">Hydrolase</keyword>
<dbReference type="Proteomes" id="UP000694871">
    <property type="component" value="Unplaced"/>
</dbReference>
<feature type="compositionally biased region" description="Polar residues" evidence="1">
    <location>
        <begin position="127"/>
        <end position="144"/>
    </location>
</feature>
<dbReference type="InterPro" id="IPR045055">
    <property type="entry name" value="DNA2/NAM7-like"/>
</dbReference>
<feature type="compositionally biased region" description="Polar residues" evidence="1">
    <location>
        <begin position="187"/>
        <end position="201"/>
    </location>
</feature>